<dbReference type="InterPro" id="IPR053157">
    <property type="entry name" value="Sterol_Uptake_Regulator"/>
</dbReference>
<dbReference type="InterPro" id="IPR036864">
    <property type="entry name" value="Zn2-C6_fun-type_DNA-bd_sf"/>
</dbReference>
<keyword evidence="1" id="KW-0539">Nucleus</keyword>
<protein>
    <recommendedName>
        <fullName evidence="2">Zn(2)-C6 fungal-type domain-containing protein</fullName>
    </recommendedName>
</protein>
<dbReference type="Proteomes" id="UP001152607">
    <property type="component" value="Unassembled WGS sequence"/>
</dbReference>
<dbReference type="InterPro" id="IPR001138">
    <property type="entry name" value="Zn2Cys6_DnaBD"/>
</dbReference>
<comment type="caution">
    <text evidence="3">The sequence shown here is derived from an EMBL/GenBank/DDBJ whole genome shotgun (WGS) entry which is preliminary data.</text>
</comment>
<dbReference type="EMBL" id="CAOQHR010000003">
    <property type="protein sequence ID" value="CAI6332671.1"/>
    <property type="molecule type" value="Genomic_DNA"/>
</dbReference>
<gene>
    <name evidence="3" type="ORF">PDIGIT_LOCUS5699</name>
</gene>
<sequence length="434" mass="49751">MQYPQTSDEMMLKSEPNYQVLSQTLDGPNLRVRRYQKRKSHAKTRSGCLFCKAKKVKCDEGRPICERCKRNGRQCSYNVAMSRALPQEPPSHLGLISSLSAVTISTGSPRHYGMKGTSNLELIQHLLAHWTTIFHIPCDTRLLSMSQSNPLVESTMLAIAACHLRHVAPNVTQYQFAEFFYQTQVVSGIRGLLNRPVTSFVQSDADGLLLCATLLNIITFALPRSRETNKAKSSVSWVLESNNDGRAWLDLQVALRPLLLHMPAFLEDTINFLAPIFFGGEKHTWEFQKMSEAANAIPPNWAKFFELNYLYMKDSSKSNGRGKVFEKPVTMLIQLRDLDPVAFNIYKSIQFLAKIQQAFRYLLLERDSKALWLLGYWFGLLCRFGDIWWSEQRSKRDHHAVCVLLRQRRHGEEPGEEGILWAEMMLELEMVTTQ</sequence>
<dbReference type="GO" id="GO:0001228">
    <property type="term" value="F:DNA-binding transcription activator activity, RNA polymerase II-specific"/>
    <property type="evidence" value="ECO:0007669"/>
    <property type="project" value="TreeGrafter"/>
</dbReference>
<keyword evidence="4" id="KW-1185">Reference proteome</keyword>
<dbReference type="Gene3D" id="4.10.240.10">
    <property type="entry name" value="Zn(2)-C6 fungal-type DNA-binding domain"/>
    <property type="match status" value="1"/>
</dbReference>
<evidence type="ECO:0000259" key="2">
    <source>
        <dbReference type="PROSITE" id="PS50048"/>
    </source>
</evidence>
<dbReference type="PANTHER" id="PTHR47784">
    <property type="entry name" value="STEROL UPTAKE CONTROL PROTEIN 2"/>
    <property type="match status" value="1"/>
</dbReference>
<evidence type="ECO:0000313" key="4">
    <source>
        <dbReference type="Proteomes" id="UP001152607"/>
    </source>
</evidence>
<proteinExistence type="predicted"/>
<dbReference type="SUPFAM" id="SSF57701">
    <property type="entry name" value="Zn2/Cys6 DNA-binding domain"/>
    <property type="match status" value="1"/>
</dbReference>
<name>A0A9W4UAJ0_9PLEO</name>
<dbReference type="AlphaFoldDB" id="A0A9W4UAJ0"/>
<dbReference type="OrthoDB" id="416217at2759"/>
<dbReference type="GO" id="GO:0008270">
    <property type="term" value="F:zinc ion binding"/>
    <property type="evidence" value="ECO:0007669"/>
    <property type="project" value="InterPro"/>
</dbReference>
<evidence type="ECO:0000313" key="3">
    <source>
        <dbReference type="EMBL" id="CAI6332671.1"/>
    </source>
</evidence>
<feature type="domain" description="Zn(2)-C6 fungal-type" evidence="2">
    <location>
        <begin position="47"/>
        <end position="77"/>
    </location>
</feature>
<dbReference type="PROSITE" id="PS00463">
    <property type="entry name" value="ZN2_CY6_FUNGAL_1"/>
    <property type="match status" value="1"/>
</dbReference>
<organism evidence="3 4">
    <name type="scientific">Periconia digitata</name>
    <dbReference type="NCBI Taxonomy" id="1303443"/>
    <lineage>
        <taxon>Eukaryota</taxon>
        <taxon>Fungi</taxon>
        <taxon>Dikarya</taxon>
        <taxon>Ascomycota</taxon>
        <taxon>Pezizomycotina</taxon>
        <taxon>Dothideomycetes</taxon>
        <taxon>Pleosporomycetidae</taxon>
        <taxon>Pleosporales</taxon>
        <taxon>Massarineae</taxon>
        <taxon>Periconiaceae</taxon>
        <taxon>Periconia</taxon>
    </lineage>
</organism>
<dbReference type="PROSITE" id="PS50048">
    <property type="entry name" value="ZN2_CY6_FUNGAL_2"/>
    <property type="match status" value="1"/>
</dbReference>
<dbReference type="CDD" id="cd00067">
    <property type="entry name" value="GAL4"/>
    <property type="match status" value="1"/>
</dbReference>
<dbReference type="PANTHER" id="PTHR47784:SF9">
    <property type="entry name" value="ZN(II)2CYS6 TRANSCRIPTION FACTOR (EUROFUNG)"/>
    <property type="match status" value="1"/>
</dbReference>
<accession>A0A9W4UAJ0</accession>
<dbReference type="SMART" id="SM00066">
    <property type="entry name" value="GAL4"/>
    <property type="match status" value="1"/>
</dbReference>
<dbReference type="Pfam" id="PF00172">
    <property type="entry name" value="Zn_clus"/>
    <property type="match status" value="1"/>
</dbReference>
<evidence type="ECO:0000256" key="1">
    <source>
        <dbReference type="ARBA" id="ARBA00023242"/>
    </source>
</evidence>
<reference evidence="3" key="1">
    <citation type="submission" date="2023-01" db="EMBL/GenBank/DDBJ databases">
        <authorList>
            <person name="Van Ghelder C."/>
            <person name="Rancurel C."/>
        </authorList>
    </citation>
    <scope>NUCLEOTIDE SEQUENCE</scope>
    <source>
        <strain evidence="3">CNCM I-4278</strain>
    </source>
</reference>